<feature type="domain" description="TORTIFOLIA1/SINE1-2 N-terminal" evidence="2">
    <location>
        <begin position="37"/>
        <end position="320"/>
    </location>
</feature>
<sequence length="566" mass="61652">MSVLKRPAATTPPHCQQITMTPARKSMGGTNGSPGKDVKQRVNLCMNKLADRDTEALGASELESMARDLPAESLLSFISAISDTRPSDKIPLRRHCVRLLSFLSRTRQPQSLAPFLPRMLAAVLRRIRDPDSSVRAACVDAVRDMCRSSASSFFFKPLSESLLLEQDVNAQVASAMCLAAAIDEVSTAVAARENRGARGHELAQQLQRLVPRLAKLAKSDSFKAKPALLSLIGSFVAAGGASTASLLGILIPCLVDALAFDDWAARKAAAEALTRVAAIPDLHLLASFKSSYFSSFQARRFDKVKIVRESMNQMLEAWKDVPGALVEEDVGRGRNSQSSQSPSGAVQKGNVTDGQPLAGARTSSFNQSATPLPARKSRSPVNSSSPSDALSTPTRRTPPTTGKRMHQPILSKFNYEKPSDWKIEIVSPQAPPSTIVSRREVLNDKERGGTVWEQCKIQETSGSRQEVNKLAFEHSEGRVNKRGCANSGSCVIPFQENGMPDHTVESDNVLTGNKDSELCVIRKQLVQIENQQSSLLDFLQLAPVNMFLWHSHFAPVKPFNVHFFAA</sequence>
<dbReference type="GO" id="GO:0005874">
    <property type="term" value="C:microtubule"/>
    <property type="evidence" value="ECO:0007669"/>
    <property type="project" value="InterPro"/>
</dbReference>
<dbReference type="Proteomes" id="UP000652761">
    <property type="component" value="Unassembled WGS sequence"/>
</dbReference>
<dbReference type="AlphaFoldDB" id="A0A843X4H7"/>
<keyword evidence="4" id="KW-1185">Reference proteome</keyword>
<dbReference type="PANTHER" id="PTHR31355:SF8">
    <property type="entry name" value="TORTIFOLIA1-LIKE PROTEIN 3"/>
    <property type="match status" value="1"/>
</dbReference>
<accession>A0A843X4H7</accession>
<dbReference type="InterPro" id="IPR011989">
    <property type="entry name" value="ARM-like"/>
</dbReference>
<dbReference type="Pfam" id="PF24714">
    <property type="entry name" value="TOR1L1_N"/>
    <property type="match status" value="1"/>
</dbReference>
<dbReference type="InterPro" id="IPR033337">
    <property type="entry name" value="TORTIFOLIA1/SINE1-2"/>
</dbReference>
<dbReference type="PANTHER" id="PTHR31355">
    <property type="entry name" value="MICROTUBULE-ASSOCIATED PROTEIN TORTIFOLIA1"/>
    <property type="match status" value="1"/>
</dbReference>
<dbReference type="GO" id="GO:0008017">
    <property type="term" value="F:microtubule binding"/>
    <property type="evidence" value="ECO:0007669"/>
    <property type="project" value="InterPro"/>
</dbReference>
<protein>
    <recommendedName>
        <fullName evidence="2">TORTIFOLIA1/SINE1-2 N-terminal domain-containing protein</fullName>
    </recommendedName>
</protein>
<feature type="region of interest" description="Disordered" evidence="1">
    <location>
        <begin position="1"/>
        <end position="38"/>
    </location>
</feature>
<evidence type="ECO:0000259" key="2">
    <source>
        <dbReference type="Pfam" id="PF24714"/>
    </source>
</evidence>
<dbReference type="Gene3D" id="1.25.10.10">
    <property type="entry name" value="Leucine-rich Repeat Variant"/>
    <property type="match status" value="2"/>
</dbReference>
<dbReference type="InterPro" id="IPR016024">
    <property type="entry name" value="ARM-type_fold"/>
</dbReference>
<gene>
    <name evidence="3" type="ORF">Taro_046717</name>
</gene>
<dbReference type="InterPro" id="IPR057600">
    <property type="entry name" value="TORTIFOLIA1/SINE1-2_N"/>
</dbReference>
<dbReference type="SUPFAM" id="SSF48371">
    <property type="entry name" value="ARM repeat"/>
    <property type="match status" value="1"/>
</dbReference>
<evidence type="ECO:0000313" key="3">
    <source>
        <dbReference type="EMBL" id="MQM13791.1"/>
    </source>
</evidence>
<reference evidence="3" key="1">
    <citation type="submission" date="2017-07" db="EMBL/GenBank/DDBJ databases">
        <title>Taro Niue Genome Assembly and Annotation.</title>
        <authorList>
            <person name="Atibalentja N."/>
            <person name="Keating K."/>
            <person name="Fields C.J."/>
        </authorList>
    </citation>
    <scope>NUCLEOTIDE SEQUENCE</scope>
    <source>
        <strain evidence="3">Niue_2</strain>
        <tissue evidence="3">Leaf</tissue>
    </source>
</reference>
<dbReference type="FunFam" id="1.25.10.10:FF:000549">
    <property type="entry name" value="ARM repeat superfamily protein"/>
    <property type="match status" value="1"/>
</dbReference>
<name>A0A843X4H7_COLES</name>
<proteinExistence type="predicted"/>
<feature type="compositionally biased region" description="Low complexity" evidence="1">
    <location>
        <begin position="379"/>
        <end position="401"/>
    </location>
</feature>
<dbReference type="OrthoDB" id="1904066at2759"/>
<comment type="caution">
    <text evidence="3">The sequence shown here is derived from an EMBL/GenBank/DDBJ whole genome shotgun (WGS) entry which is preliminary data.</text>
</comment>
<dbReference type="EMBL" id="NMUH01005827">
    <property type="protein sequence ID" value="MQM13791.1"/>
    <property type="molecule type" value="Genomic_DNA"/>
</dbReference>
<feature type="region of interest" description="Disordered" evidence="1">
    <location>
        <begin position="330"/>
        <end position="412"/>
    </location>
</feature>
<feature type="compositionally biased region" description="Polar residues" evidence="1">
    <location>
        <begin position="334"/>
        <end position="353"/>
    </location>
</feature>
<organism evidence="3 4">
    <name type="scientific">Colocasia esculenta</name>
    <name type="common">Wild taro</name>
    <name type="synonym">Arum esculentum</name>
    <dbReference type="NCBI Taxonomy" id="4460"/>
    <lineage>
        <taxon>Eukaryota</taxon>
        <taxon>Viridiplantae</taxon>
        <taxon>Streptophyta</taxon>
        <taxon>Embryophyta</taxon>
        <taxon>Tracheophyta</taxon>
        <taxon>Spermatophyta</taxon>
        <taxon>Magnoliopsida</taxon>
        <taxon>Liliopsida</taxon>
        <taxon>Araceae</taxon>
        <taxon>Aroideae</taxon>
        <taxon>Colocasieae</taxon>
        <taxon>Colocasia</taxon>
    </lineage>
</organism>
<feature type="compositionally biased region" description="Polar residues" evidence="1">
    <location>
        <begin position="361"/>
        <end position="370"/>
    </location>
</feature>
<evidence type="ECO:0000313" key="4">
    <source>
        <dbReference type="Proteomes" id="UP000652761"/>
    </source>
</evidence>
<evidence type="ECO:0000256" key="1">
    <source>
        <dbReference type="SAM" id="MobiDB-lite"/>
    </source>
</evidence>